<sequence>MKLHVKNVLYSSKSYSNLLSFKDIHLNGYYIETDNEKNVEYLYITKLYLNKK</sequence>
<organism evidence="1 2">
    <name type="scientific">Cajanus cajan</name>
    <name type="common">Pigeon pea</name>
    <name type="synonym">Cajanus indicus</name>
    <dbReference type="NCBI Taxonomy" id="3821"/>
    <lineage>
        <taxon>Eukaryota</taxon>
        <taxon>Viridiplantae</taxon>
        <taxon>Streptophyta</taxon>
        <taxon>Embryophyta</taxon>
        <taxon>Tracheophyta</taxon>
        <taxon>Spermatophyta</taxon>
        <taxon>Magnoliopsida</taxon>
        <taxon>eudicotyledons</taxon>
        <taxon>Gunneridae</taxon>
        <taxon>Pentapetalae</taxon>
        <taxon>rosids</taxon>
        <taxon>fabids</taxon>
        <taxon>Fabales</taxon>
        <taxon>Fabaceae</taxon>
        <taxon>Papilionoideae</taxon>
        <taxon>50 kb inversion clade</taxon>
        <taxon>NPAAA clade</taxon>
        <taxon>indigoferoid/millettioid clade</taxon>
        <taxon>Phaseoleae</taxon>
        <taxon>Cajanus</taxon>
    </lineage>
</organism>
<evidence type="ECO:0000313" key="1">
    <source>
        <dbReference type="EMBL" id="KYP78242.1"/>
    </source>
</evidence>
<proteinExistence type="predicted"/>
<gene>
    <name evidence="1" type="ORF">KK1_049055</name>
</gene>
<dbReference type="EMBL" id="AGCT01046174">
    <property type="protein sequence ID" value="KYP78242.1"/>
    <property type="molecule type" value="Genomic_DNA"/>
</dbReference>
<protein>
    <submittedName>
        <fullName evidence="1">Uncharacterized protein</fullName>
    </submittedName>
</protein>
<dbReference type="Gramene" id="C.cajan_48302.t">
    <property type="protein sequence ID" value="C.cajan_48302.t.cds1"/>
    <property type="gene ID" value="C.cajan_48302"/>
</dbReference>
<evidence type="ECO:0000313" key="2">
    <source>
        <dbReference type="Proteomes" id="UP000075243"/>
    </source>
</evidence>
<reference evidence="1" key="1">
    <citation type="journal article" date="2012" name="Nat. Biotechnol.">
        <title>Draft genome sequence of pigeonpea (Cajanus cajan), an orphan legume crop of resource-poor farmers.</title>
        <authorList>
            <person name="Varshney R.K."/>
            <person name="Chen W."/>
            <person name="Li Y."/>
            <person name="Bharti A.K."/>
            <person name="Saxena R.K."/>
            <person name="Schlueter J.A."/>
            <person name="Donoghue M.T."/>
            <person name="Azam S."/>
            <person name="Fan G."/>
            <person name="Whaley A.M."/>
            <person name="Farmer A.D."/>
            <person name="Sheridan J."/>
            <person name="Iwata A."/>
            <person name="Tuteja R."/>
            <person name="Penmetsa R.V."/>
            <person name="Wu W."/>
            <person name="Upadhyaya H.D."/>
            <person name="Yang S.P."/>
            <person name="Shah T."/>
            <person name="Saxena K.B."/>
            <person name="Michael T."/>
            <person name="McCombie W.R."/>
            <person name="Yang B."/>
            <person name="Zhang G."/>
            <person name="Yang H."/>
            <person name="Wang J."/>
            <person name="Spillane C."/>
            <person name="Cook D.R."/>
            <person name="May G.D."/>
            <person name="Xu X."/>
            <person name="Jackson S.A."/>
        </authorList>
    </citation>
    <scope>NUCLEOTIDE SEQUENCE [LARGE SCALE GENOMIC DNA]</scope>
</reference>
<accession>A0A151UG15</accession>
<name>A0A151UG15_CAJCA</name>
<keyword evidence="2" id="KW-1185">Reference proteome</keyword>
<dbReference type="Proteomes" id="UP000075243">
    <property type="component" value="Unassembled WGS sequence"/>
</dbReference>
<comment type="caution">
    <text evidence="1">The sequence shown here is derived from an EMBL/GenBank/DDBJ whole genome shotgun (WGS) entry which is preliminary data.</text>
</comment>
<dbReference type="AlphaFoldDB" id="A0A151UG15"/>